<evidence type="ECO:0000259" key="2">
    <source>
        <dbReference type="PROSITE" id="PS50888"/>
    </source>
</evidence>
<evidence type="ECO:0000313" key="3">
    <source>
        <dbReference type="EMBL" id="VEL31772.1"/>
    </source>
</evidence>
<dbReference type="Pfam" id="PF00010">
    <property type="entry name" value="HLH"/>
    <property type="match status" value="1"/>
</dbReference>
<dbReference type="EMBL" id="CAAALY010126280">
    <property type="protein sequence ID" value="VEL31772.1"/>
    <property type="molecule type" value="Genomic_DNA"/>
</dbReference>
<keyword evidence="4" id="KW-1185">Reference proteome</keyword>
<proteinExistence type="predicted"/>
<feature type="region of interest" description="Disordered" evidence="1">
    <location>
        <begin position="194"/>
        <end position="232"/>
    </location>
</feature>
<organism evidence="3 4">
    <name type="scientific">Protopolystoma xenopodis</name>
    <dbReference type="NCBI Taxonomy" id="117903"/>
    <lineage>
        <taxon>Eukaryota</taxon>
        <taxon>Metazoa</taxon>
        <taxon>Spiralia</taxon>
        <taxon>Lophotrochozoa</taxon>
        <taxon>Platyhelminthes</taxon>
        <taxon>Monogenea</taxon>
        <taxon>Polyopisthocotylea</taxon>
        <taxon>Polystomatidea</taxon>
        <taxon>Polystomatidae</taxon>
        <taxon>Protopolystoma</taxon>
    </lineage>
</organism>
<gene>
    <name evidence="3" type="ORF">PXEA_LOCUS25212</name>
</gene>
<name>A0A3S5BND7_9PLAT</name>
<feature type="non-terminal residue" evidence="3">
    <location>
        <position position="232"/>
    </location>
</feature>
<feature type="region of interest" description="Disordered" evidence="1">
    <location>
        <begin position="111"/>
        <end position="138"/>
    </location>
</feature>
<dbReference type="PROSITE" id="PS50888">
    <property type="entry name" value="BHLH"/>
    <property type="match status" value="1"/>
</dbReference>
<reference evidence="3" key="1">
    <citation type="submission" date="2018-11" db="EMBL/GenBank/DDBJ databases">
        <authorList>
            <consortium name="Pathogen Informatics"/>
        </authorList>
    </citation>
    <scope>NUCLEOTIDE SEQUENCE</scope>
</reference>
<dbReference type="Gene3D" id="4.10.280.10">
    <property type="entry name" value="Helix-loop-helix DNA-binding domain"/>
    <property type="match status" value="1"/>
</dbReference>
<dbReference type="CDD" id="cd11418">
    <property type="entry name" value="bHLH_TS_ASCL"/>
    <property type="match status" value="1"/>
</dbReference>
<accession>A0A3S5BND7</accession>
<sequence>MSECRLPLTGHGLTSPAHLVYVEYAATPEGVSAYSYTGVERRPVCRDYPCECALGLSPPSGTLATNDVYLHLPTSPVCCRGDEPIWPTVIGSDDEEVRRGQFALFAFQESGPEAAGPASGVDRAGRPKRPRRRVAKRPDLAALPQPFCDSCVDANVEVGVGVGVSDTQVAKRNARERRRVEQVNSAFAELRGHIPGLASGSGKDGDGRRRRLRSVAVGGECSRRRGKHKLGH</sequence>
<dbReference type="SUPFAM" id="SSF47459">
    <property type="entry name" value="HLH, helix-loop-helix DNA-binding domain"/>
    <property type="match status" value="1"/>
</dbReference>
<feature type="compositionally biased region" description="Basic residues" evidence="1">
    <location>
        <begin position="126"/>
        <end position="135"/>
    </location>
</feature>
<dbReference type="InterPro" id="IPR011598">
    <property type="entry name" value="bHLH_dom"/>
</dbReference>
<protein>
    <recommendedName>
        <fullName evidence="2">BHLH domain-containing protein</fullName>
    </recommendedName>
</protein>
<dbReference type="Proteomes" id="UP000784294">
    <property type="component" value="Unassembled WGS sequence"/>
</dbReference>
<dbReference type="OrthoDB" id="6241467at2759"/>
<evidence type="ECO:0000256" key="1">
    <source>
        <dbReference type="SAM" id="MobiDB-lite"/>
    </source>
</evidence>
<feature type="domain" description="BHLH" evidence="2">
    <location>
        <begin position="167"/>
        <end position="232"/>
    </location>
</feature>
<dbReference type="GO" id="GO:0046983">
    <property type="term" value="F:protein dimerization activity"/>
    <property type="evidence" value="ECO:0007669"/>
    <property type="project" value="InterPro"/>
</dbReference>
<dbReference type="AlphaFoldDB" id="A0A3S5BND7"/>
<evidence type="ECO:0000313" key="4">
    <source>
        <dbReference type="Proteomes" id="UP000784294"/>
    </source>
</evidence>
<dbReference type="InterPro" id="IPR036638">
    <property type="entry name" value="HLH_DNA-bd_sf"/>
</dbReference>
<comment type="caution">
    <text evidence="3">The sequence shown here is derived from an EMBL/GenBank/DDBJ whole genome shotgun (WGS) entry which is preliminary data.</text>
</comment>